<dbReference type="Proteomes" id="UP000053831">
    <property type="component" value="Unassembled WGS sequence"/>
</dbReference>
<dbReference type="EMBL" id="LGSR01000002">
    <property type="protein sequence ID" value="KOS22829.1"/>
    <property type="molecule type" value="Genomic_DNA"/>
</dbReference>
<dbReference type="SMART" id="SM00443">
    <property type="entry name" value="G_patch"/>
    <property type="match status" value="1"/>
</dbReference>
<feature type="compositionally biased region" description="Basic and acidic residues" evidence="1">
    <location>
        <begin position="210"/>
        <end position="246"/>
    </location>
</feature>
<reference evidence="3 4" key="1">
    <citation type="submission" date="2015-07" db="EMBL/GenBank/DDBJ databases">
        <title>The genome of the fungus Escovopsis weberi, a specialized disease agent of ant agriculture.</title>
        <authorList>
            <person name="de Man T.J."/>
            <person name="Stajich J.E."/>
            <person name="Kubicek C.P."/>
            <person name="Chenthamara K."/>
            <person name="Atanasova L."/>
            <person name="Druzhinina I.S."/>
            <person name="Birnbaum S."/>
            <person name="Barribeau S.M."/>
            <person name="Teiling C."/>
            <person name="Suen G."/>
            <person name="Currie C."/>
            <person name="Gerardo N.M."/>
        </authorList>
    </citation>
    <scope>NUCLEOTIDE SEQUENCE [LARGE SCALE GENOMIC DNA]</scope>
</reference>
<dbReference type="PROSITE" id="PS50174">
    <property type="entry name" value="G_PATCH"/>
    <property type="match status" value="1"/>
</dbReference>
<dbReference type="OrthoDB" id="20282at2759"/>
<dbReference type="PANTHER" id="PTHR20923:SF1">
    <property type="entry name" value="G PATCH DOMAIN AND ANKYRIN REPEAT-CONTAINING PROTEIN 1"/>
    <property type="match status" value="1"/>
</dbReference>
<feature type="compositionally biased region" description="Low complexity" evidence="1">
    <location>
        <begin position="56"/>
        <end position="66"/>
    </location>
</feature>
<sequence>MRRARDDKHDDRNDDHDDDDDVPLHHRRPFGAGLKRQRVEFVRAADPDAGINVSEPAADAAPSDAGPSVEDIYAAIVLKSSSAAGHKKDRNGGAASTPNADGDGAEADKVKDKDTESESVKETLICPVCALPITASQRQHELSLAHQVSLAHSHPPSALDRSRMGLRALESQGWDPDSRRGLGRDGEGMRFPVKTVLKEDTLGIGAASAEKNKKKESREKGKEKTARSKPLTAKERKAFEEKERRRAERLQAEIFGRIDVEKYLRGS</sequence>
<feature type="domain" description="G-patch" evidence="2">
    <location>
        <begin position="161"/>
        <end position="209"/>
    </location>
</feature>
<evidence type="ECO:0000313" key="4">
    <source>
        <dbReference type="Proteomes" id="UP000053831"/>
    </source>
</evidence>
<feature type="region of interest" description="Disordered" evidence="1">
    <location>
        <begin position="47"/>
        <end position="66"/>
    </location>
</feature>
<evidence type="ECO:0000259" key="2">
    <source>
        <dbReference type="PROSITE" id="PS50174"/>
    </source>
</evidence>
<keyword evidence="4" id="KW-1185">Reference proteome</keyword>
<feature type="region of interest" description="Disordered" evidence="1">
    <location>
        <begin position="80"/>
        <end position="121"/>
    </location>
</feature>
<evidence type="ECO:0000256" key="1">
    <source>
        <dbReference type="SAM" id="MobiDB-lite"/>
    </source>
</evidence>
<accession>A0A0N0RU76</accession>
<gene>
    <name evidence="3" type="ORF">ESCO_003950</name>
</gene>
<dbReference type="GO" id="GO:0003676">
    <property type="term" value="F:nucleic acid binding"/>
    <property type="evidence" value="ECO:0007669"/>
    <property type="project" value="InterPro"/>
</dbReference>
<comment type="caution">
    <text evidence="3">The sequence shown here is derived from an EMBL/GenBank/DDBJ whole genome shotgun (WGS) entry which is preliminary data.</text>
</comment>
<name>A0A0N0RU76_ESCWE</name>
<feature type="compositionally biased region" description="Basic and acidic residues" evidence="1">
    <location>
        <begin position="1"/>
        <end position="15"/>
    </location>
</feature>
<organism evidence="3 4">
    <name type="scientific">Escovopsis weberi</name>
    <dbReference type="NCBI Taxonomy" id="150374"/>
    <lineage>
        <taxon>Eukaryota</taxon>
        <taxon>Fungi</taxon>
        <taxon>Dikarya</taxon>
        <taxon>Ascomycota</taxon>
        <taxon>Pezizomycotina</taxon>
        <taxon>Sordariomycetes</taxon>
        <taxon>Hypocreomycetidae</taxon>
        <taxon>Hypocreales</taxon>
        <taxon>Hypocreaceae</taxon>
        <taxon>Escovopsis</taxon>
    </lineage>
</organism>
<dbReference type="PANTHER" id="PTHR20923">
    <property type="entry name" value="BAT4 PROTEIN-RELATED"/>
    <property type="match status" value="1"/>
</dbReference>
<evidence type="ECO:0000313" key="3">
    <source>
        <dbReference type="EMBL" id="KOS22829.1"/>
    </source>
</evidence>
<feature type="region of interest" description="Disordered" evidence="1">
    <location>
        <begin position="202"/>
        <end position="246"/>
    </location>
</feature>
<dbReference type="AlphaFoldDB" id="A0A0N0RU76"/>
<feature type="region of interest" description="Disordered" evidence="1">
    <location>
        <begin position="1"/>
        <end position="41"/>
    </location>
</feature>
<dbReference type="InterPro" id="IPR000467">
    <property type="entry name" value="G_patch_dom"/>
</dbReference>
<dbReference type="Pfam" id="PF01585">
    <property type="entry name" value="G-patch"/>
    <property type="match status" value="1"/>
</dbReference>
<proteinExistence type="predicted"/>
<protein>
    <submittedName>
        <fullName evidence="3">G patch domain and ankyrin repeat-containing protein 1-like protein</fullName>
    </submittedName>
</protein>
<dbReference type="InterPro" id="IPR039146">
    <property type="entry name" value="GPANK1"/>
</dbReference>
<feature type="compositionally biased region" description="Basic and acidic residues" evidence="1">
    <location>
        <begin position="106"/>
        <end position="121"/>
    </location>
</feature>